<evidence type="ECO:0000313" key="2">
    <source>
        <dbReference type="EMBL" id="KQS29712.1"/>
    </source>
</evidence>
<dbReference type="EMBL" id="CH954180">
    <property type="protein sequence ID" value="KQS29712.1"/>
    <property type="molecule type" value="Genomic_DNA"/>
</dbReference>
<evidence type="ECO:0000256" key="1">
    <source>
        <dbReference type="SAM" id="MobiDB-lite"/>
    </source>
</evidence>
<feature type="compositionally biased region" description="Polar residues" evidence="1">
    <location>
        <begin position="54"/>
        <end position="64"/>
    </location>
</feature>
<accession>A0A0Q5T5J6</accession>
<protein>
    <submittedName>
        <fullName evidence="2">Uncharacterized protein</fullName>
    </submittedName>
</protein>
<gene>
    <name evidence="2" type="primary">Dere\GG26790</name>
    <name evidence="2" type="synonym">GG26790</name>
    <name evidence="2" type="ORF">Dere_GG26790</name>
</gene>
<dbReference type="Proteomes" id="UP000008711">
    <property type="component" value="Unassembled WGS sequence"/>
</dbReference>
<sequence length="74" mass="8586">MKKDANDKIPENFDFDEEVARLMVEYDVIIVAEWDESIFDEIEFEDSNEGDHNPTPNEGNQITYSPIAHRSLVL</sequence>
<proteinExistence type="predicted"/>
<reference evidence="2 3" key="2">
    <citation type="journal article" date="2008" name="Bioinformatics">
        <title>Assembly reconciliation.</title>
        <authorList>
            <person name="Zimin A.V."/>
            <person name="Smith D.R."/>
            <person name="Sutton G."/>
            <person name="Yorke J.A."/>
        </authorList>
    </citation>
    <scope>NUCLEOTIDE SEQUENCE [LARGE SCALE GENOMIC DNA]</scope>
    <source>
        <strain evidence="2 3">TSC#14021-0224.01</strain>
    </source>
</reference>
<name>A0A0Q5T5J6_DROER</name>
<reference evidence="2 3" key="1">
    <citation type="journal article" date="2007" name="Nature">
        <title>Evolution of genes and genomes on the Drosophila phylogeny.</title>
        <authorList>
            <consortium name="Drosophila 12 Genomes Consortium"/>
            <person name="Clark A.G."/>
            <person name="Eisen M.B."/>
            <person name="Smith D.R."/>
            <person name="Bergman C.M."/>
            <person name="Oliver B."/>
            <person name="Markow T.A."/>
            <person name="Kaufman T.C."/>
            <person name="Kellis M."/>
            <person name="Gelbart W."/>
            <person name="Iyer V.N."/>
            <person name="Pollard D.A."/>
            <person name="Sackton T.B."/>
            <person name="Larracuente A.M."/>
            <person name="Singh N.D."/>
            <person name="Abad J.P."/>
            <person name="Abt D.N."/>
            <person name="Adryan B."/>
            <person name="Aguade M."/>
            <person name="Akashi H."/>
            <person name="Anderson W.W."/>
            <person name="Aquadro C.F."/>
            <person name="Ardell D.H."/>
            <person name="Arguello R."/>
            <person name="Artieri C.G."/>
            <person name="Barbash D.A."/>
            <person name="Barker D."/>
            <person name="Barsanti P."/>
            <person name="Batterham P."/>
            <person name="Batzoglou S."/>
            <person name="Begun D."/>
            <person name="Bhutkar A."/>
            <person name="Blanco E."/>
            <person name="Bosak S.A."/>
            <person name="Bradley R.K."/>
            <person name="Brand A.D."/>
            <person name="Brent M.R."/>
            <person name="Brooks A.N."/>
            <person name="Brown R.H."/>
            <person name="Butlin R.K."/>
            <person name="Caggese C."/>
            <person name="Calvi B.R."/>
            <person name="Bernardo de Carvalho A."/>
            <person name="Caspi A."/>
            <person name="Castrezana S."/>
            <person name="Celniker S.E."/>
            <person name="Chang J.L."/>
            <person name="Chapple C."/>
            <person name="Chatterji S."/>
            <person name="Chinwalla A."/>
            <person name="Civetta A."/>
            <person name="Clifton S.W."/>
            <person name="Comeron J.M."/>
            <person name="Costello J.C."/>
            <person name="Coyne J.A."/>
            <person name="Daub J."/>
            <person name="David R.G."/>
            <person name="Delcher A.L."/>
            <person name="Delehaunty K."/>
            <person name="Do C.B."/>
            <person name="Ebling H."/>
            <person name="Edwards K."/>
            <person name="Eickbush T."/>
            <person name="Evans J.D."/>
            <person name="Filipski A."/>
            <person name="Findeiss S."/>
            <person name="Freyhult E."/>
            <person name="Fulton L."/>
            <person name="Fulton R."/>
            <person name="Garcia A.C."/>
            <person name="Gardiner A."/>
            <person name="Garfield D.A."/>
            <person name="Garvin B.E."/>
            <person name="Gibson G."/>
            <person name="Gilbert D."/>
            <person name="Gnerre S."/>
            <person name="Godfrey J."/>
            <person name="Good R."/>
            <person name="Gotea V."/>
            <person name="Gravely B."/>
            <person name="Greenberg A.J."/>
            <person name="Griffiths-Jones S."/>
            <person name="Gross S."/>
            <person name="Guigo R."/>
            <person name="Gustafson E.A."/>
            <person name="Haerty W."/>
            <person name="Hahn M.W."/>
            <person name="Halligan D.L."/>
            <person name="Halpern A.L."/>
            <person name="Halter G.M."/>
            <person name="Han M.V."/>
            <person name="Heger A."/>
            <person name="Hillier L."/>
            <person name="Hinrichs A.S."/>
            <person name="Holmes I."/>
            <person name="Hoskins R.A."/>
            <person name="Hubisz M.J."/>
            <person name="Hultmark D."/>
            <person name="Huntley M.A."/>
            <person name="Jaffe D.B."/>
            <person name="Jagadeeshan S."/>
            <person name="Jeck W.R."/>
            <person name="Johnson J."/>
            <person name="Jones C.D."/>
            <person name="Jordan W.C."/>
            <person name="Karpen G.H."/>
            <person name="Kataoka E."/>
            <person name="Keightley P.D."/>
            <person name="Kheradpour P."/>
            <person name="Kirkness E.F."/>
            <person name="Koerich L.B."/>
            <person name="Kristiansen K."/>
            <person name="Kudrna D."/>
            <person name="Kulathinal R.J."/>
            <person name="Kumar S."/>
            <person name="Kwok R."/>
            <person name="Lander E."/>
            <person name="Langley C.H."/>
            <person name="Lapoint R."/>
            <person name="Lazzaro B.P."/>
            <person name="Lee S.J."/>
            <person name="Levesque L."/>
            <person name="Li R."/>
            <person name="Lin C.F."/>
            <person name="Lin M.F."/>
            <person name="Lindblad-Toh K."/>
            <person name="Llopart A."/>
            <person name="Long M."/>
            <person name="Low L."/>
            <person name="Lozovsky E."/>
            <person name="Lu J."/>
            <person name="Luo M."/>
            <person name="Machado C.A."/>
            <person name="Makalowski W."/>
            <person name="Marzo M."/>
            <person name="Matsuda M."/>
            <person name="Matzkin L."/>
            <person name="McAllister B."/>
            <person name="McBride C.S."/>
            <person name="McKernan B."/>
            <person name="McKernan K."/>
            <person name="Mendez-Lago M."/>
            <person name="Minx P."/>
            <person name="Mollenhauer M.U."/>
            <person name="Montooth K."/>
            <person name="Mount S.M."/>
            <person name="Mu X."/>
            <person name="Myers E."/>
            <person name="Negre B."/>
            <person name="Newfeld S."/>
            <person name="Nielsen R."/>
            <person name="Noor M.A."/>
            <person name="O'Grady P."/>
            <person name="Pachter L."/>
            <person name="Papaceit M."/>
            <person name="Parisi M.J."/>
            <person name="Parisi M."/>
            <person name="Parts L."/>
            <person name="Pedersen J.S."/>
            <person name="Pesole G."/>
            <person name="Phillippy A.M."/>
            <person name="Ponting C.P."/>
            <person name="Pop M."/>
            <person name="Porcelli D."/>
            <person name="Powell J.R."/>
            <person name="Prohaska S."/>
            <person name="Pruitt K."/>
            <person name="Puig M."/>
            <person name="Quesneville H."/>
            <person name="Ram K.R."/>
            <person name="Rand D."/>
            <person name="Rasmussen M.D."/>
            <person name="Reed L.K."/>
            <person name="Reenan R."/>
            <person name="Reily A."/>
            <person name="Remington K.A."/>
            <person name="Rieger T.T."/>
            <person name="Ritchie M.G."/>
            <person name="Robin C."/>
            <person name="Rogers Y.H."/>
            <person name="Rohde C."/>
            <person name="Rozas J."/>
            <person name="Rubenfield M.J."/>
            <person name="Ruiz A."/>
            <person name="Russo S."/>
            <person name="Salzberg S.L."/>
            <person name="Sanchez-Gracia A."/>
            <person name="Saranga D.J."/>
            <person name="Sato H."/>
            <person name="Schaeffer S.W."/>
            <person name="Schatz M.C."/>
            <person name="Schlenke T."/>
            <person name="Schwartz R."/>
            <person name="Segarra C."/>
            <person name="Singh R.S."/>
            <person name="Sirot L."/>
            <person name="Sirota M."/>
            <person name="Sisneros N.B."/>
            <person name="Smith C.D."/>
            <person name="Smith T.F."/>
            <person name="Spieth J."/>
            <person name="Stage D.E."/>
            <person name="Stark A."/>
            <person name="Stephan W."/>
            <person name="Strausberg R.L."/>
            <person name="Strempel S."/>
            <person name="Sturgill D."/>
            <person name="Sutton G."/>
            <person name="Sutton G.G."/>
            <person name="Tao W."/>
            <person name="Teichmann S."/>
            <person name="Tobari Y.N."/>
            <person name="Tomimura Y."/>
            <person name="Tsolas J.M."/>
            <person name="Valente V.L."/>
            <person name="Venter E."/>
            <person name="Venter J.C."/>
            <person name="Vicario S."/>
            <person name="Vieira F.G."/>
            <person name="Vilella A.J."/>
            <person name="Villasante A."/>
            <person name="Walenz B."/>
            <person name="Wang J."/>
            <person name="Wasserman M."/>
            <person name="Watts T."/>
            <person name="Wilson D."/>
            <person name="Wilson R.K."/>
            <person name="Wing R.A."/>
            <person name="Wolfner M.F."/>
            <person name="Wong A."/>
            <person name="Wong G.K."/>
            <person name="Wu C.I."/>
            <person name="Wu G."/>
            <person name="Yamamoto D."/>
            <person name="Yang H.P."/>
            <person name="Yang S.P."/>
            <person name="Yorke J.A."/>
            <person name="Yoshida K."/>
            <person name="Zdobnov E."/>
            <person name="Zhang P."/>
            <person name="Zhang Y."/>
            <person name="Zimin A.V."/>
            <person name="Baldwin J."/>
            <person name="Abdouelleil A."/>
            <person name="Abdulkadir J."/>
            <person name="Abebe A."/>
            <person name="Abera B."/>
            <person name="Abreu J."/>
            <person name="Acer S.C."/>
            <person name="Aftuck L."/>
            <person name="Alexander A."/>
            <person name="An P."/>
            <person name="Anderson E."/>
            <person name="Anderson S."/>
            <person name="Arachi H."/>
            <person name="Azer M."/>
            <person name="Bachantsang P."/>
            <person name="Barry A."/>
            <person name="Bayul T."/>
            <person name="Berlin A."/>
            <person name="Bessette D."/>
            <person name="Bloom T."/>
            <person name="Blye J."/>
            <person name="Boguslavskiy L."/>
            <person name="Bonnet C."/>
            <person name="Boukhgalter B."/>
            <person name="Bourzgui I."/>
            <person name="Brown A."/>
            <person name="Cahill P."/>
            <person name="Channer S."/>
            <person name="Cheshatsang Y."/>
            <person name="Chuda L."/>
            <person name="Citroen M."/>
            <person name="Collymore A."/>
            <person name="Cooke P."/>
            <person name="Costello M."/>
            <person name="D'Aco K."/>
            <person name="Daza R."/>
            <person name="De Haan G."/>
            <person name="DeGray S."/>
            <person name="DeMaso C."/>
            <person name="Dhargay N."/>
            <person name="Dooley K."/>
            <person name="Dooley E."/>
            <person name="Doricent M."/>
            <person name="Dorje P."/>
            <person name="Dorjee K."/>
            <person name="Dupes A."/>
            <person name="Elong R."/>
            <person name="Falk J."/>
            <person name="Farina A."/>
            <person name="Faro S."/>
            <person name="Ferguson D."/>
            <person name="Fisher S."/>
            <person name="Foley C.D."/>
            <person name="Franke A."/>
            <person name="Friedrich D."/>
            <person name="Gadbois L."/>
            <person name="Gearin G."/>
            <person name="Gearin C.R."/>
            <person name="Giannoukos G."/>
            <person name="Goode T."/>
            <person name="Graham J."/>
            <person name="Grandbois E."/>
            <person name="Grewal S."/>
            <person name="Gyaltsen K."/>
            <person name="Hafez N."/>
            <person name="Hagos B."/>
            <person name="Hall J."/>
            <person name="Henson C."/>
            <person name="Hollinger A."/>
            <person name="Honan T."/>
            <person name="Huard M.D."/>
            <person name="Hughes L."/>
            <person name="Hurhula B."/>
            <person name="Husby M.E."/>
            <person name="Kamat A."/>
            <person name="Kanga B."/>
            <person name="Kashin S."/>
            <person name="Khazanovich D."/>
            <person name="Kisner P."/>
            <person name="Lance K."/>
            <person name="Lara M."/>
            <person name="Lee W."/>
            <person name="Lennon N."/>
            <person name="Letendre F."/>
            <person name="LeVine R."/>
            <person name="Lipovsky A."/>
            <person name="Liu X."/>
            <person name="Liu J."/>
            <person name="Liu S."/>
            <person name="Lokyitsang T."/>
            <person name="Lokyitsang Y."/>
            <person name="Lubonja R."/>
            <person name="Lui A."/>
            <person name="MacDonald P."/>
            <person name="Magnisalis V."/>
            <person name="Maru K."/>
            <person name="Matthews C."/>
            <person name="McCusker W."/>
            <person name="McDonough S."/>
            <person name="Mehta T."/>
            <person name="Meldrim J."/>
            <person name="Meneus L."/>
            <person name="Mihai O."/>
            <person name="Mihalev A."/>
            <person name="Mihova T."/>
            <person name="Mittelman R."/>
            <person name="Mlenga V."/>
            <person name="Montmayeur A."/>
            <person name="Mulrain L."/>
            <person name="Navidi A."/>
            <person name="Naylor J."/>
            <person name="Negash T."/>
            <person name="Nguyen T."/>
            <person name="Nguyen N."/>
            <person name="Nicol R."/>
            <person name="Norbu C."/>
            <person name="Norbu N."/>
            <person name="Novod N."/>
            <person name="O'Neill B."/>
            <person name="Osman S."/>
            <person name="Markiewicz E."/>
            <person name="Oyono O.L."/>
            <person name="Patti C."/>
            <person name="Phunkhang P."/>
            <person name="Pierre F."/>
            <person name="Priest M."/>
            <person name="Raghuraman S."/>
            <person name="Rege F."/>
            <person name="Reyes R."/>
            <person name="Rise C."/>
            <person name="Rogov P."/>
            <person name="Ross K."/>
            <person name="Ryan E."/>
            <person name="Settipalli S."/>
            <person name="Shea T."/>
            <person name="Sherpa N."/>
            <person name="Shi L."/>
            <person name="Shih D."/>
            <person name="Sparrow T."/>
            <person name="Spaulding J."/>
            <person name="Stalker J."/>
            <person name="Stange-Thomann N."/>
            <person name="Stavropoulos S."/>
            <person name="Stone C."/>
            <person name="Strader C."/>
            <person name="Tesfaye S."/>
            <person name="Thomson T."/>
            <person name="Thoulutsang Y."/>
            <person name="Thoulutsang D."/>
            <person name="Topham K."/>
            <person name="Topping I."/>
            <person name="Tsamla T."/>
            <person name="Vassiliev H."/>
            <person name="Vo A."/>
            <person name="Wangchuk T."/>
            <person name="Wangdi T."/>
            <person name="Weiand M."/>
            <person name="Wilkinson J."/>
            <person name="Wilson A."/>
            <person name="Yadav S."/>
            <person name="Young G."/>
            <person name="Yu Q."/>
            <person name="Zembek L."/>
            <person name="Zhong D."/>
            <person name="Zimmer A."/>
            <person name="Zwirko Z."/>
            <person name="Jaffe D.B."/>
            <person name="Alvarez P."/>
            <person name="Brockman W."/>
            <person name="Butler J."/>
            <person name="Chin C."/>
            <person name="Gnerre S."/>
            <person name="Grabherr M."/>
            <person name="Kleber M."/>
            <person name="Mauceli E."/>
            <person name="MacCallum I."/>
        </authorList>
    </citation>
    <scope>NUCLEOTIDE SEQUENCE [LARGE SCALE GENOMIC DNA]</scope>
    <source>
        <strain evidence="2 3">TSC#14021-0224.01</strain>
    </source>
</reference>
<feature type="region of interest" description="Disordered" evidence="1">
    <location>
        <begin position="44"/>
        <end position="65"/>
    </location>
</feature>
<dbReference type="AlphaFoldDB" id="A0A0Q5T5J6"/>
<dbReference type="OrthoDB" id="10420165at2759"/>
<keyword evidence="3" id="KW-1185">Reference proteome</keyword>
<evidence type="ECO:0000313" key="3">
    <source>
        <dbReference type="Proteomes" id="UP000008711"/>
    </source>
</evidence>
<organism evidence="2 3">
    <name type="scientific">Drosophila erecta</name>
    <name type="common">Fruit fly</name>
    <dbReference type="NCBI Taxonomy" id="7220"/>
    <lineage>
        <taxon>Eukaryota</taxon>
        <taxon>Metazoa</taxon>
        <taxon>Ecdysozoa</taxon>
        <taxon>Arthropoda</taxon>
        <taxon>Hexapoda</taxon>
        <taxon>Insecta</taxon>
        <taxon>Pterygota</taxon>
        <taxon>Neoptera</taxon>
        <taxon>Endopterygota</taxon>
        <taxon>Diptera</taxon>
        <taxon>Brachycera</taxon>
        <taxon>Muscomorpha</taxon>
        <taxon>Ephydroidea</taxon>
        <taxon>Drosophilidae</taxon>
        <taxon>Drosophila</taxon>
        <taxon>Sophophora</taxon>
    </lineage>
</organism>